<evidence type="ECO:0000313" key="1">
    <source>
        <dbReference type="EMBL" id="CAG8813375.1"/>
    </source>
</evidence>
<protein>
    <submittedName>
        <fullName evidence="1">16717_t:CDS:1</fullName>
    </submittedName>
</protein>
<dbReference type="EMBL" id="CAJVPZ010088409">
    <property type="protein sequence ID" value="CAG8813375.1"/>
    <property type="molecule type" value="Genomic_DNA"/>
</dbReference>
<reference evidence="1" key="1">
    <citation type="submission" date="2021-06" db="EMBL/GenBank/DDBJ databases">
        <authorList>
            <person name="Kallberg Y."/>
            <person name="Tangrot J."/>
            <person name="Rosling A."/>
        </authorList>
    </citation>
    <scope>NUCLEOTIDE SEQUENCE</scope>
    <source>
        <strain evidence="1">IN212</strain>
    </source>
</reference>
<organism evidence="1 2">
    <name type="scientific">Racocetra fulgida</name>
    <dbReference type="NCBI Taxonomy" id="60492"/>
    <lineage>
        <taxon>Eukaryota</taxon>
        <taxon>Fungi</taxon>
        <taxon>Fungi incertae sedis</taxon>
        <taxon>Mucoromycota</taxon>
        <taxon>Glomeromycotina</taxon>
        <taxon>Glomeromycetes</taxon>
        <taxon>Diversisporales</taxon>
        <taxon>Gigasporaceae</taxon>
        <taxon>Racocetra</taxon>
    </lineage>
</organism>
<accession>A0A9N9K7W2</accession>
<evidence type="ECO:0000313" key="2">
    <source>
        <dbReference type="Proteomes" id="UP000789396"/>
    </source>
</evidence>
<proteinExistence type="predicted"/>
<feature type="non-terminal residue" evidence="1">
    <location>
        <position position="90"/>
    </location>
</feature>
<gene>
    <name evidence="1" type="ORF">RFULGI_LOCUS18999</name>
</gene>
<keyword evidence="2" id="KW-1185">Reference proteome</keyword>
<dbReference type="Proteomes" id="UP000789396">
    <property type="component" value="Unassembled WGS sequence"/>
</dbReference>
<dbReference type="OrthoDB" id="2445924at2759"/>
<name>A0A9N9K7W2_9GLOM</name>
<feature type="non-terminal residue" evidence="1">
    <location>
        <position position="1"/>
    </location>
</feature>
<sequence length="90" mass="9277">QNQQTITKFTLKTFTTSITTVFPGYSTVVTDTQADGSVASYTTYVPPSTVVLLQVVTGAVADDATDALGISGSNTLRNSGLCGITLSLIA</sequence>
<dbReference type="AlphaFoldDB" id="A0A9N9K7W2"/>
<comment type="caution">
    <text evidence="1">The sequence shown here is derived from an EMBL/GenBank/DDBJ whole genome shotgun (WGS) entry which is preliminary data.</text>
</comment>